<evidence type="ECO:0000313" key="2">
    <source>
        <dbReference type="EMBL" id="HIQ72690.1"/>
    </source>
</evidence>
<feature type="transmembrane region" description="Helical" evidence="1">
    <location>
        <begin position="47"/>
        <end position="66"/>
    </location>
</feature>
<dbReference type="Pfam" id="PF05857">
    <property type="entry name" value="TraX"/>
    <property type="match status" value="1"/>
</dbReference>
<keyword evidence="1" id="KW-0472">Membrane</keyword>
<keyword evidence="1" id="KW-0812">Transmembrane</keyword>
<gene>
    <name evidence="2" type="ORF">IAB73_10845</name>
</gene>
<comment type="caution">
    <text evidence="2">The sequence shown here is derived from an EMBL/GenBank/DDBJ whole genome shotgun (WGS) entry which is preliminary data.</text>
</comment>
<feature type="transmembrane region" description="Helical" evidence="1">
    <location>
        <begin position="170"/>
        <end position="200"/>
    </location>
</feature>
<dbReference type="Proteomes" id="UP000886887">
    <property type="component" value="Unassembled WGS sequence"/>
</dbReference>
<accession>A0A9D0ZDN6</accession>
<reference evidence="2" key="1">
    <citation type="submission" date="2020-10" db="EMBL/GenBank/DDBJ databases">
        <authorList>
            <person name="Gilroy R."/>
        </authorList>
    </citation>
    <scope>NUCLEOTIDE SEQUENCE</scope>
    <source>
        <strain evidence="2">ChiSxjej2B14-6234</strain>
    </source>
</reference>
<dbReference type="InterPro" id="IPR008875">
    <property type="entry name" value="TraX"/>
</dbReference>
<dbReference type="EMBL" id="DVFJ01000037">
    <property type="protein sequence ID" value="HIQ72690.1"/>
    <property type="molecule type" value="Genomic_DNA"/>
</dbReference>
<evidence type="ECO:0000313" key="3">
    <source>
        <dbReference type="Proteomes" id="UP000886887"/>
    </source>
</evidence>
<evidence type="ECO:0000256" key="1">
    <source>
        <dbReference type="SAM" id="Phobius"/>
    </source>
</evidence>
<protein>
    <recommendedName>
        <fullName evidence="4">TraX protein</fullName>
    </recommendedName>
</protein>
<feature type="transmembrane region" description="Helical" evidence="1">
    <location>
        <begin position="237"/>
        <end position="256"/>
    </location>
</feature>
<feature type="transmembrane region" description="Helical" evidence="1">
    <location>
        <begin position="12"/>
        <end position="31"/>
    </location>
</feature>
<sequence length="259" mass="28357">MQSAHSLRKPVLGASTATGTLKLIALVFMMTDHMGKMLFPDVPEMRILGRIAFPLYAWCLVVGFCYTRNVWRYALRLLAVGLISQPLYMAALAHTWREPNIFLTLLLGLLALVAVAEKPWERMSPAARALGRLAAGVGLALSLLLAQLLGCDYGWRGVLLIVLLYGARERAGALAAVMAAFCLYWGSSSSTVTSFLGLTLRPEGAAAVLLSPWLRLQALAVLALPLMLFPWKQNARLPAWAGYGLYPAHLAVLWLLERI</sequence>
<dbReference type="AlphaFoldDB" id="A0A9D0ZDN6"/>
<name>A0A9D0ZDN6_9FIRM</name>
<reference evidence="2" key="2">
    <citation type="journal article" date="2021" name="PeerJ">
        <title>Extensive microbial diversity within the chicken gut microbiome revealed by metagenomics and culture.</title>
        <authorList>
            <person name="Gilroy R."/>
            <person name="Ravi A."/>
            <person name="Getino M."/>
            <person name="Pursley I."/>
            <person name="Horton D.L."/>
            <person name="Alikhan N.F."/>
            <person name="Baker D."/>
            <person name="Gharbi K."/>
            <person name="Hall N."/>
            <person name="Watson M."/>
            <person name="Adriaenssens E.M."/>
            <person name="Foster-Nyarko E."/>
            <person name="Jarju S."/>
            <person name="Secka A."/>
            <person name="Antonio M."/>
            <person name="Oren A."/>
            <person name="Chaudhuri R.R."/>
            <person name="La Ragione R."/>
            <person name="Hildebrand F."/>
            <person name="Pallen M.J."/>
        </authorList>
    </citation>
    <scope>NUCLEOTIDE SEQUENCE</scope>
    <source>
        <strain evidence="2">ChiSxjej2B14-6234</strain>
    </source>
</reference>
<organism evidence="2 3">
    <name type="scientific">Candidatus Onthenecus intestinigallinarum</name>
    <dbReference type="NCBI Taxonomy" id="2840875"/>
    <lineage>
        <taxon>Bacteria</taxon>
        <taxon>Bacillati</taxon>
        <taxon>Bacillota</taxon>
        <taxon>Clostridia</taxon>
        <taxon>Eubacteriales</taxon>
        <taxon>Candidatus Onthenecus</taxon>
    </lineage>
</organism>
<feature type="transmembrane region" description="Helical" evidence="1">
    <location>
        <begin position="73"/>
        <end position="93"/>
    </location>
</feature>
<feature type="transmembrane region" description="Helical" evidence="1">
    <location>
        <begin position="129"/>
        <end position="150"/>
    </location>
</feature>
<feature type="transmembrane region" description="Helical" evidence="1">
    <location>
        <begin position="212"/>
        <end position="231"/>
    </location>
</feature>
<feature type="transmembrane region" description="Helical" evidence="1">
    <location>
        <begin position="99"/>
        <end position="117"/>
    </location>
</feature>
<evidence type="ECO:0008006" key="4">
    <source>
        <dbReference type="Google" id="ProtNLM"/>
    </source>
</evidence>
<keyword evidence="1" id="KW-1133">Transmembrane helix</keyword>
<proteinExistence type="predicted"/>